<keyword evidence="2" id="KW-0812">Transmembrane</keyword>
<organism evidence="4 5">
    <name type="scientific">Elysia chlorotica</name>
    <name type="common">Eastern emerald elysia</name>
    <name type="synonym">Sea slug</name>
    <dbReference type="NCBI Taxonomy" id="188477"/>
    <lineage>
        <taxon>Eukaryota</taxon>
        <taxon>Metazoa</taxon>
        <taxon>Spiralia</taxon>
        <taxon>Lophotrochozoa</taxon>
        <taxon>Mollusca</taxon>
        <taxon>Gastropoda</taxon>
        <taxon>Heterobranchia</taxon>
        <taxon>Euthyneura</taxon>
        <taxon>Panpulmonata</taxon>
        <taxon>Sacoglossa</taxon>
        <taxon>Placobranchoidea</taxon>
        <taxon>Plakobranchidae</taxon>
        <taxon>Elysia</taxon>
    </lineage>
</organism>
<feature type="signal peptide" evidence="3">
    <location>
        <begin position="1"/>
        <end position="28"/>
    </location>
</feature>
<keyword evidence="2" id="KW-0472">Membrane</keyword>
<feature type="chain" id="PRO_5018645326" description="EGF-like domain-containing protein" evidence="3">
    <location>
        <begin position="29"/>
        <end position="576"/>
    </location>
</feature>
<accession>A0A3S1BUR4</accession>
<evidence type="ECO:0000256" key="2">
    <source>
        <dbReference type="SAM" id="Phobius"/>
    </source>
</evidence>
<feature type="transmembrane region" description="Helical" evidence="2">
    <location>
        <begin position="484"/>
        <end position="508"/>
    </location>
</feature>
<dbReference type="PANTHER" id="PTHR24043">
    <property type="entry name" value="SCAVENGER RECEPTOR CLASS F"/>
    <property type="match status" value="1"/>
</dbReference>
<proteinExistence type="predicted"/>
<sequence>MRTFCDKISKKYILSLFILSCLVLTSQGTSTGGRSNCSSGAWFGPNCQFQCRCEQSSPGCDRETGQCPHACLSGWFGPACQYRIAKANLPPWATDGNPATCNTYQTNLPPVILTTPAPLGWLVLGGKSEDDLRQIDIKYTENNSSTKRECPPVKAVTIATHSDSYYTREIFCGVTTTVNMVSIEGAGTITLCSIDISYGRNVAVKQHVFYMTADGAVKASEATAPGGYASPSAANQPPAVSSAVDGVRWSSAISPCMPISGRLDRTILSLVLDSTVVLSTVYIYFDGSDCCAGADSFLSVHARDEKFRKTDVALHASKNYPGKYLVYSAPTTTMVYMLTIENQKVTKNLSICEIEVYAECPTGMYGSRCEIPCNCEDKGGCSPTGQCLGQCAPGFQGENCTMECSGQNYGSDCLLSCSPFCKDRLCSPTIGSCTKGCDPGFKPPSCMALERTGAGSVKIIKEPETNRNETKGQSDKEIDELKDYIIWSAAGVGMLFLLLMSCNIYMAFPPSRSKGGDFKFITYDDVKRSELRKKASWGSNICDAGDDEEMPQLSATPSVLEAFMNNPGQKRNETYL</sequence>
<dbReference type="PANTHER" id="PTHR24043:SF8">
    <property type="entry name" value="EGF-LIKE DOMAIN-CONTAINING PROTEIN"/>
    <property type="match status" value="1"/>
</dbReference>
<dbReference type="Gene3D" id="2.170.300.10">
    <property type="entry name" value="Tie2 ligand-binding domain superfamily"/>
    <property type="match status" value="1"/>
</dbReference>
<evidence type="ECO:0000256" key="3">
    <source>
        <dbReference type="SAM" id="SignalP"/>
    </source>
</evidence>
<dbReference type="Gene3D" id="2.60.120.260">
    <property type="entry name" value="Galactose-binding domain-like"/>
    <property type="match status" value="1"/>
</dbReference>
<dbReference type="AlphaFoldDB" id="A0A3S1BUR4"/>
<name>A0A3S1BUR4_ELYCH</name>
<dbReference type="Proteomes" id="UP000271974">
    <property type="component" value="Unassembled WGS sequence"/>
</dbReference>
<evidence type="ECO:0000313" key="5">
    <source>
        <dbReference type="Proteomes" id="UP000271974"/>
    </source>
</evidence>
<gene>
    <name evidence="4" type="ORF">EGW08_002979</name>
</gene>
<keyword evidence="3" id="KW-0732">Signal</keyword>
<dbReference type="OrthoDB" id="6160559at2759"/>
<dbReference type="EMBL" id="RQTK01000061">
    <property type="protein sequence ID" value="RUS89236.1"/>
    <property type="molecule type" value="Genomic_DNA"/>
</dbReference>
<evidence type="ECO:0008006" key="6">
    <source>
        <dbReference type="Google" id="ProtNLM"/>
    </source>
</evidence>
<keyword evidence="2" id="KW-1133">Transmembrane helix</keyword>
<keyword evidence="5" id="KW-1185">Reference proteome</keyword>
<protein>
    <recommendedName>
        <fullName evidence="6">EGF-like domain-containing protein</fullName>
    </recommendedName>
</protein>
<evidence type="ECO:0000256" key="1">
    <source>
        <dbReference type="ARBA" id="ARBA00022536"/>
    </source>
</evidence>
<reference evidence="4 5" key="1">
    <citation type="submission" date="2019-01" db="EMBL/GenBank/DDBJ databases">
        <title>A draft genome assembly of the solar-powered sea slug Elysia chlorotica.</title>
        <authorList>
            <person name="Cai H."/>
            <person name="Li Q."/>
            <person name="Fang X."/>
            <person name="Li J."/>
            <person name="Curtis N.E."/>
            <person name="Altenburger A."/>
            <person name="Shibata T."/>
            <person name="Feng M."/>
            <person name="Maeda T."/>
            <person name="Schwartz J.A."/>
            <person name="Shigenobu S."/>
            <person name="Lundholm N."/>
            <person name="Nishiyama T."/>
            <person name="Yang H."/>
            <person name="Hasebe M."/>
            <person name="Li S."/>
            <person name="Pierce S.K."/>
            <person name="Wang J."/>
        </authorList>
    </citation>
    <scope>NUCLEOTIDE SEQUENCE [LARGE SCALE GENOMIC DNA]</scope>
    <source>
        <strain evidence="4">EC2010</strain>
        <tissue evidence="4">Whole organism of an adult</tissue>
    </source>
</reference>
<evidence type="ECO:0000313" key="4">
    <source>
        <dbReference type="EMBL" id="RUS89236.1"/>
    </source>
</evidence>
<dbReference type="GO" id="GO:0005044">
    <property type="term" value="F:scavenger receptor activity"/>
    <property type="evidence" value="ECO:0007669"/>
    <property type="project" value="InterPro"/>
</dbReference>
<keyword evidence="1" id="KW-0245">EGF-like domain</keyword>
<dbReference type="InterPro" id="IPR042635">
    <property type="entry name" value="MEGF10/SREC1/2-like"/>
</dbReference>
<comment type="caution">
    <text evidence="4">The sequence shown here is derived from an EMBL/GenBank/DDBJ whole genome shotgun (WGS) entry which is preliminary data.</text>
</comment>